<feature type="compositionally biased region" description="Polar residues" evidence="1">
    <location>
        <begin position="435"/>
        <end position="453"/>
    </location>
</feature>
<dbReference type="Proteomes" id="UP000078576">
    <property type="component" value="Unassembled WGS sequence"/>
</dbReference>
<dbReference type="Pfam" id="PF17111">
    <property type="entry name" value="PigL_N"/>
    <property type="match status" value="1"/>
</dbReference>
<feature type="region of interest" description="Disordered" evidence="1">
    <location>
        <begin position="230"/>
        <end position="349"/>
    </location>
</feature>
<dbReference type="SUPFAM" id="SSF48350">
    <property type="entry name" value="GTPase activation domain, GAP"/>
    <property type="match status" value="1"/>
</dbReference>
<evidence type="ECO:0000259" key="2">
    <source>
        <dbReference type="PROSITE" id="PS50238"/>
    </source>
</evidence>
<dbReference type="Pfam" id="PF00620">
    <property type="entry name" value="RhoGAP"/>
    <property type="match status" value="1"/>
</dbReference>
<dbReference type="InterPro" id="IPR008936">
    <property type="entry name" value="Rho_GTPase_activation_prot"/>
</dbReference>
<evidence type="ECO:0000313" key="3">
    <source>
        <dbReference type="EMBL" id="KUI59485.1"/>
    </source>
</evidence>
<dbReference type="InterPro" id="IPR031348">
    <property type="entry name" value="PigL_N"/>
</dbReference>
<dbReference type="PROSITE" id="PS50238">
    <property type="entry name" value="RHOGAP"/>
    <property type="match status" value="1"/>
</dbReference>
<sequence length="932" mass="101297">MAVLPADMDWVPISTGCFSACNAISKTSPALRSFIREVREARTELDAVLAELHSLDGVLDILKDDASSFPSDLAQRTAPLLEHCSSIVHQIEGYMHVCNGLGLSPRDKKFRWMAIRGDMEKLRLTLEGYKSTLAVVTDLVGLSKHRQEKESTVPAADTGACCYRKAVEYQDEDIKDDLARVMGDMDGLRSRLQGDFSSIYAVCDLESYLDTMEIHATNLGYRLQTKEMAVVEEEEETEEENEAEEKKREREQGQEQGQEQDQDQDQEEAPESPRPARTADREDHHTHSGSSSVGDAPDSAIDMYDGPPSPYGRNSKDEEGGSLVPEKKNKQPRRAETEPHGGNHRLPVVEINEFLDVVREIQMPDPSTPRAPTPPPKAVARSNSMMSTTLSPFAGRDLPGLNRPLSAHSISDYDISEYGVLDSEGNAVVPERVSSLRSRPNSDMSNDSRSTLGSLRGIRPPPPRSDSSNVPSPRGETVPLAAPPPSRRGSHYGVYMGGGTVTTTITGGSSVRESSVDEATPPPIKDSRSRSSRTKSRLFGRKNSFSVPGLPTRPVTANNATSLPSSTGGAHIMSAFADAGDDDCSVPPPIPEPRSYRSSTALPASPTIPTISTIPTTPTTPTSQGAGHVRESIETSMTNTTSSSGGKPPRPSTALSTAGASIRSSGSRISSMFKRVTMWSPKIAEEDAPTEDPEPDDIFGVSLKKSMQMASATVKTHHDGSKGSSRREFPRCILTCVIFIKENGGLTAPNIFGGEMAIGGDSMVRVASLKEHFSTPPYYGEGNVDWADYTVYDAAELIVVFLQQLRKPLISETVAKRWVVLSKQATLPGSMGLRLDSCIDFWDEALLGVRGAARSLFKLLLNLLGDIADAADINDMTAERLASRLLNPLMHMSAAKYTTDYMLGLAFLIRKRSEYSALMRRDGKKSKAAFES</sequence>
<dbReference type="OrthoDB" id="524326at2759"/>
<dbReference type="SMART" id="SM00324">
    <property type="entry name" value="RhoGAP"/>
    <property type="match status" value="1"/>
</dbReference>
<feature type="compositionally biased region" description="Basic residues" evidence="1">
    <location>
        <begin position="530"/>
        <end position="540"/>
    </location>
</feature>
<feature type="compositionally biased region" description="Low complexity" evidence="1">
    <location>
        <begin position="635"/>
        <end position="644"/>
    </location>
</feature>
<dbReference type="Gene3D" id="1.10.555.10">
    <property type="entry name" value="Rho GTPase activation protein"/>
    <property type="match status" value="1"/>
</dbReference>
<dbReference type="STRING" id="694573.A0A194V6A2"/>
<proteinExistence type="predicted"/>
<feature type="compositionally biased region" description="Polar residues" evidence="1">
    <location>
        <begin position="555"/>
        <end position="566"/>
    </location>
</feature>
<evidence type="ECO:0000313" key="4">
    <source>
        <dbReference type="Proteomes" id="UP000078576"/>
    </source>
</evidence>
<feature type="compositionally biased region" description="Basic and acidic residues" evidence="1">
    <location>
        <begin position="314"/>
        <end position="341"/>
    </location>
</feature>
<name>A0A194V6A2_CYTMA</name>
<dbReference type="AlphaFoldDB" id="A0A194V6A2"/>
<dbReference type="EMBL" id="KN714731">
    <property type="protein sequence ID" value="KUI59485.1"/>
    <property type="molecule type" value="Genomic_DNA"/>
</dbReference>
<dbReference type="InterPro" id="IPR000198">
    <property type="entry name" value="RhoGAP_dom"/>
</dbReference>
<accession>A0A194V6A2</accession>
<feature type="region of interest" description="Disordered" evidence="1">
    <location>
        <begin position="417"/>
        <end position="566"/>
    </location>
</feature>
<feature type="compositionally biased region" description="Acidic residues" evidence="1">
    <location>
        <begin position="258"/>
        <end position="270"/>
    </location>
</feature>
<organism evidence="3 4">
    <name type="scientific">Cytospora mali</name>
    <name type="common">Apple Valsa canker fungus</name>
    <name type="synonym">Valsa mali</name>
    <dbReference type="NCBI Taxonomy" id="578113"/>
    <lineage>
        <taxon>Eukaryota</taxon>
        <taxon>Fungi</taxon>
        <taxon>Dikarya</taxon>
        <taxon>Ascomycota</taxon>
        <taxon>Pezizomycotina</taxon>
        <taxon>Sordariomycetes</taxon>
        <taxon>Sordariomycetidae</taxon>
        <taxon>Diaporthales</taxon>
        <taxon>Cytosporaceae</taxon>
        <taxon>Cytospora</taxon>
    </lineage>
</organism>
<protein>
    <submittedName>
        <fullName evidence="3">GTPase-activating protein SAC7</fullName>
    </submittedName>
</protein>
<feature type="compositionally biased region" description="Acidic residues" evidence="1">
    <location>
        <begin position="230"/>
        <end position="243"/>
    </location>
</feature>
<keyword evidence="4" id="KW-1185">Reference proteome</keyword>
<feature type="compositionally biased region" description="Basic and acidic residues" evidence="1">
    <location>
        <begin position="244"/>
        <end position="253"/>
    </location>
</feature>
<feature type="domain" description="Rho-GAP" evidence="2">
    <location>
        <begin position="701"/>
        <end position="916"/>
    </location>
</feature>
<dbReference type="GO" id="GO:0007165">
    <property type="term" value="P:signal transduction"/>
    <property type="evidence" value="ECO:0007669"/>
    <property type="project" value="InterPro"/>
</dbReference>
<feature type="region of interest" description="Disordered" evidence="1">
    <location>
        <begin position="594"/>
        <end position="662"/>
    </location>
</feature>
<reference evidence="4" key="1">
    <citation type="submission" date="2014-12" db="EMBL/GenBank/DDBJ databases">
        <title>Genome Sequence of Valsa Canker Pathogens Uncovers a Specific Adaption of Colonization on Woody Bark.</title>
        <authorList>
            <person name="Yin Z."/>
            <person name="Liu H."/>
            <person name="Gao X."/>
            <person name="Li Z."/>
            <person name="Song N."/>
            <person name="Ke X."/>
            <person name="Dai Q."/>
            <person name="Wu Y."/>
            <person name="Sun Y."/>
            <person name="Xu J.-R."/>
            <person name="Kang Z.K."/>
            <person name="Wang L."/>
            <person name="Huang L."/>
        </authorList>
    </citation>
    <scope>NUCLEOTIDE SEQUENCE [LARGE SCALE GENOMIC DNA]</scope>
    <source>
        <strain evidence="4">SXYL134</strain>
    </source>
</reference>
<evidence type="ECO:0000256" key="1">
    <source>
        <dbReference type="SAM" id="MobiDB-lite"/>
    </source>
</evidence>
<feature type="compositionally biased region" description="Low complexity" evidence="1">
    <location>
        <begin position="605"/>
        <end position="623"/>
    </location>
</feature>
<feature type="compositionally biased region" description="Pro residues" evidence="1">
    <location>
        <begin position="366"/>
        <end position="377"/>
    </location>
</feature>
<feature type="compositionally biased region" description="Basic and acidic residues" evidence="1">
    <location>
        <begin position="277"/>
        <end position="286"/>
    </location>
</feature>
<gene>
    <name evidence="3" type="ORF">VP1G_06760</name>
</gene>
<feature type="region of interest" description="Disordered" evidence="1">
    <location>
        <begin position="361"/>
        <end position="383"/>
    </location>
</feature>